<keyword evidence="2" id="KW-0813">Transport</keyword>
<evidence type="ECO:0000259" key="8">
    <source>
        <dbReference type="Pfam" id="PF25183"/>
    </source>
</evidence>
<name>A0ABW2MRL0_9FLAO</name>
<dbReference type="Gene3D" id="2.60.40.1120">
    <property type="entry name" value="Carboxypeptidase-like, regulatory domain"/>
    <property type="match status" value="1"/>
</dbReference>
<sequence length="1077" mass="118250">MKKLLLLFLFMIVATTASIAQGVTTSSINGKAIDNLGEPLTGANVVAVHTPSGTKYGAITDFDGFYRIVNMRVGGPYTITYTYVGFEDIVKNNIYLQLGDSENIDVTMTEAANALEEVVITGTGRGGVFDSGNTGTETNVSTREINALPSVTRGIGDFVRKTPQALVTEGGSISLAGQNNRYNSIYLDGTVNNDVFGLAGSGTNGGQTGVNPLSIDAIESFQVNLSPFDVRQSGFSGGAINAITRSGTNRTEGSAYYFYRNQDLAGKTPGAIEAETREKLADFSAKLYGARLGGAIIKDKLFYFINYERQDEETPQPFNVGEYDGDSTIQEINDLRQGLIDTYGYDPGSFADNTSALTSDKLTVRLDYNINDKNSITAKHNYVKAENVSPNSSNSRTINFFNRGVFFPSTTNSTSVEWNTTNGSNLSNNLILGYTTVLDDRDPLGNPFPAVRVRDGSASIFFGSEPFSTANLLDQKVFTVANNFNIFSGVHNITLGGNFEYTDVRNVFVAQNFGDYTFQSLDDFNTYLDGIAGNEVPSDDFFYNYSLGGGIGDDSQGAGEFEYTQVGFYAQDEVDFTDDLKITVGLRADVPFFSEGTVNDDFNNRTIPLLEANGKNLQGAKVGQAIKSKLHLSPRIGFNWDVNGERNTQVRGGIGVFTSRIPLVWPGGTYSNNGVAQGFSANFLLPNDQLFNPDINDQTQTVAPGSGAVGGNVDLFAPDFKLPQTMKYNIAIDQKLPFGGLVLGADFLYNDVITNVRYENLNVKGPVGQLNGADDRFYYDRRDEVDDTYGRIILGSNTGLGYSYNATVTLTKPFRDGFSGQVAYTYGDGEFLFEGTSSQNSSQWRNRNTVNGKNRDNFATNSDFATGHRITSNALYELEWNDNFKTTFGLFYTGQEGSRYSYVYNEGRDLLNDDSRDNALIYIPRDASEITLVPLELGDGTIVSPEAQWAALNQFIENDDYLSGRRGQYAENNGSRGPWSHIIDLKFLQDFALNFGENRHAFQLSLDIFNFTNLLNKDWGVREFVPSNLGILTTESDGPDPEFTFNPSFLDGIEEIDDSGTQSSRWQMQVGLRYLFN</sequence>
<dbReference type="SUPFAM" id="SSF49464">
    <property type="entry name" value="Carboxypeptidase regulatory domain-like"/>
    <property type="match status" value="1"/>
</dbReference>
<comment type="subcellular location">
    <subcellularLocation>
        <location evidence="1">Cell outer membrane</location>
        <topology evidence="1">Multi-pass membrane protein</topology>
    </subcellularLocation>
</comment>
<dbReference type="PANTHER" id="PTHR30069">
    <property type="entry name" value="TONB-DEPENDENT OUTER MEMBRANE RECEPTOR"/>
    <property type="match status" value="1"/>
</dbReference>
<gene>
    <name evidence="9" type="ORF">ACFQO1_01380</name>
</gene>
<dbReference type="SUPFAM" id="SSF56935">
    <property type="entry name" value="Porins"/>
    <property type="match status" value="1"/>
</dbReference>
<evidence type="ECO:0000256" key="1">
    <source>
        <dbReference type="ARBA" id="ARBA00004571"/>
    </source>
</evidence>
<evidence type="ECO:0000256" key="7">
    <source>
        <dbReference type="SAM" id="SignalP"/>
    </source>
</evidence>
<dbReference type="Pfam" id="PF25183">
    <property type="entry name" value="OMP_b-brl_4"/>
    <property type="match status" value="2"/>
</dbReference>
<organism evidence="9 10">
    <name type="scientific">Jejudonia soesokkakensis</name>
    <dbReference type="NCBI Taxonomy" id="1323432"/>
    <lineage>
        <taxon>Bacteria</taxon>
        <taxon>Pseudomonadati</taxon>
        <taxon>Bacteroidota</taxon>
        <taxon>Flavobacteriia</taxon>
        <taxon>Flavobacteriales</taxon>
        <taxon>Flavobacteriaceae</taxon>
        <taxon>Jejudonia</taxon>
    </lineage>
</organism>
<feature type="domain" description="TonB-dependent transporter Oar-like beta-barrel" evidence="8">
    <location>
        <begin position="349"/>
        <end position="1016"/>
    </location>
</feature>
<dbReference type="EMBL" id="JBHTBN010000001">
    <property type="protein sequence ID" value="MFC7356323.1"/>
    <property type="molecule type" value="Genomic_DNA"/>
</dbReference>
<dbReference type="Gene3D" id="2.40.170.20">
    <property type="entry name" value="TonB-dependent receptor, beta-barrel domain"/>
    <property type="match status" value="1"/>
</dbReference>
<keyword evidence="4" id="KW-0812">Transmembrane</keyword>
<evidence type="ECO:0000256" key="5">
    <source>
        <dbReference type="ARBA" id="ARBA00023136"/>
    </source>
</evidence>
<dbReference type="PANTHER" id="PTHR30069:SF46">
    <property type="entry name" value="OAR PROTEIN"/>
    <property type="match status" value="1"/>
</dbReference>
<evidence type="ECO:0000256" key="4">
    <source>
        <dbReference type="ARBA" id="ARBA00022692"/>
    </source>
</evidence>
<evidence type="ECO:0000313" key="9">
    <source>
        <dbReference type="EMBL" id="MFC7356323.1"/>
    </source>
</evidence>
<accession>A0ABW2MRL0</accession>
<dbReference type="InterPro" id="IPR036942">
    <property type="entry name" value="Beta-barrel_TonB_sf"/>
</dbReference>
<protein>
    <submittedName>
        <fullName evidence="9">Carboxypeptidase regulatory-like domain-containing protein</fullName>
    </submittedName>
</protein>
<comment type="caution">
    <text evidence="9">The sequence shown here is derived from an EMBL/GenBank/DDBJ whole genome shotgun (WGS) entry which is preliminary data.</text>
</comment>
<evidence type="ECO:0000256" key="2">
    <source>
        <dbReference type="ARBA" id="ARBA00022448"/>
    </source>
</evidence>
<dbReference type="InterPro" id="IPR039426">
    <property type="entry name" value="TonB-dep_rcpt-like"/>
</dbReference>
<reference evidence="10" key="1">
    <citation type="journal article" date="2019" name="Int. J. Syst. Evol. Microbiol.">
        <title>The Global Catalogue of Microorganisms (GCM) 10K type strain sequencing project: providing services to taxonomists for standard genome sequencing and annotation.</title>
        <authorList>
            <consortium name="The Broad Institute Genomics Platform"/>
            <consortium name="The Broad Institute Genome Sequencing Center for Infectious Disease"/>
            <person name="Wu L."/>
            <person name="Ma J."/>
        </authorList>
    </citation>
    <scope>NUCLEOTIDE SEQUENCE [LARGE SCALE GENOMIC DNA]</scope>
    <source>
        <strain evidence="10">CGMCC 1.16306</strain>
    </source>
</reference>
<evidence type="ECO:0000256" key="6">
    <source>
        <dbReference type="ARBA" id="ARBA00023237"/>
    </source>
</evidence>
<dbReference type="InterPro" id="IPR057601">
    <property type="entry name" value="Oar-like_b-barrel"/>
</dbReference>
<dbReference type="Pfam" id="PF13620">
    <property type="entry name" value="CarboxypepD_reg"/>
    <property type="match status" value="1"/>
</dbReference>
<evidence type="ECO:0000256" key="3">
    <source>
        <dbReference type="ARBA" id="ARBA00022452"/>
    </source>
</evidence>
<feature type="signal peptide" evidence="7">
    <location>
        <begin position="1"/>
        <end position="19"/>
    </location>
</feature>
<dbReference type="InterPro" id="IPR008969">
    <property type="entry name" value="CarboxyPept-like_regulatory"/>
</dbReference>
<keyword evidence="6" id="KW-0998">Cell outer membrane</keyword>
<proteinExistence type="predicted"/>
<dbReference type="RefSeq" id="WP_380215951.1">
    <property type="nucleotide sequence ID" value="NZ_JBHTBN010000001.1"/>
</dbReference>
<keyword evidence="10" id="KW-1185">Reference proteome</keyword>
<feature type="domain" description="TonB-dependent transporter Oar-like beta-barrel" evidence="8">
    <location>
        <begin position="243"/>
        <end position="316"/>
    </location>
</feature>
<evidence type="ECO:0000313" key="10">
    <source>
        <dbReference type="Proteomes" id="UP001596415"/>
    </source>
</evidence>
<dbReference type="Proteomes" id="UP001596415">
    <property type="component" value="Unassembled WGS sequence"/>
</dbReference>
<keyword evidence="3" id="KW-1134">Transmembrane beta strand</keyword>
<keyword evidence="7" id="KW-0732">Signal</keyword>
<keyword evidence="5" id="KW-0472">Membrane</keyword>
<feature type="chain" id="PRO_5047383061" evidence="7">
    <location>
        <begin position="20"/>
        <end position="1077"/>
    </location>
</feature>